<dbReference type="InterPro" id="IPR000086">
    <property type="entry name" value="NUDIX_hydrolase_dom"/>
</dbReference>
<organism evidence="5 7">
    <name type="scientific">Glycomyces lechevalierae</name>
    <dbReference type="NCBI Taxonomy" id="256034"/>
    <lineage>
        <taxon>Bacteria</taxon>
        <taxon>Bacillati</taxon>
        <taxon>Actinomycetota</taxon>
        <taxon>Actinomycetes</taxon>
        <taxon>Glycomycetales</taxon>
        <taxon>Glycomycetaceae</taxon>
        <taxon>Glycomyces</taxon>
    </lineage>
</organism>
<comment type="cofactor">
    <cofactor evidence="1">
        <name>Mg(2+)</name>
        <dbReference type="ChEBI" id="CHEBI:18420"/>
    </cofactor>
</comment>
<dbReference type="InterPro" id="IPR015797">
    <property type="entry name" value="NUDIX_hydrolase-like_dom_sf"/>
</dbReference>
<dbReference type="Gene3D" id="3.90.79.10">
    <property type="entry name" value="Nucleoside Triphosphate Pyrophosphohydrolase"/>
    <property type="match status" value="1"/>
</dbReference>
<dbReference type="PANTHER" id="PTHR43046:SF12">
    <property type="entry name" value="GDP-MANNOSE MANNOSYL HYDROLASE"/>
    <property type="match status" value="1"/>
</dbReference>
<evidence type="ECO:0000313" key="5">
    <source>
        <dbReference type="EMBL" id="MDA1386381.1"/>
    </source>
</evidence>
<evidence type="ECO:0000256" key="2">
    <source>
        <dbReference type="ARBA" id="ARBA00022801"/>
    </source>
</evidence>
<reference evidence="6 8" key="2">
    <citation type="submission" date="2023-07" db="EMBL/GenBank/DDBJ databases">
        <title>Sequencing the genomes of 1000 actinobacteria strains.</title>
        <authorList>
            <person name="Klenk H.-P."/>
        </authorList>
    </citation>
    <scope>NUCLEOTIDE SEQUENCE [LARGE SCALE GENOMIC DNA]</scope>
    <source>
        <strain evidence="6 8">DSM 44724</strain>
    </source>
</reference>
<dbReference type="AlphaFoldDB" id="A0A9X3PM90"/>
<sequence>MANPTDPARRLSARVLLVDEDDRVLLFFNQDSVVPGADSYYTVGGRVEAGESLAEAAARELFEETSLRATPETLDAVVCRREGPMRMSDGTLMHAEEHYFFLRTDNFEPDLSGLEEGERREIVHGAWLSLADLEATDAIVFPIGLAGLLERLFTEGSPAVPIELPWAGLTSS</sequence>
<proteinExistence type="predicted"/>
<gene>
    <name evidence="6" type="ORF">J2S69_002616</name>
    <name evidence="5" type="ORF">O2L01_15395</name>
</gene>
<comment type="caution">
    <text evidence="5">The sequence shown here is derived from an EMBL/GenBank/DDBJ whole genome shotgun (WGS) entry which is preliminary data.</text>
</comment>
<name>A0A9X3PM90_9ACTN</name>
<reference evidence="5" key="1">
    <citation type="submission" date="2022-12" db="EMBL/GenBank/DDBJ databases">
        <title>Gycomyces niveus sp.nov., a novel actinomycete isolated from soil in Shouguang.</title>
        <authorList>
            <person name="Yang X."/>
        </authorList>
    </citation>
    <scope>NUCLEOTIDE SEQUENCE</scope>
    <source>
        <strain evidence="5">DSM 44724</strain>
    </source>
</reference>
<dbReference type="Proteomes" id="UP001145799">
    <property type="component" value="Unassembled WGS sequence"/>
</dbReference>
<evidence type="ECO:0000256" key="1">
    <source>
        <dbReference type="ARBA" id="ARBA00001946"/>
    </source>
</evidence>
<dbReference type="Proteomes" id="UP001183604">
    <property type="component" value="Unassembled WGS sequence"/>
</dbReference>
<dbReference type="GO" id="GO:0016787">
    <property type="term" value="F:hydrolase activity"/>
    <property type="evidence" value="ECO:0007669"/>
    <property type="project" value="UniProtKB-KW"/>
</dbReference>
<dbReference type="CDD" id="cd04685">
    <property type="entry name" value="NUDIX_Hydrolase"/>
    <property type="match status" value="1"/>
</dbReference>
<accession>A0A9X3PM90</accession>
<dbReference type="EMBL" id="JAPZVQ010000009">
    <property type="protein sequence ID" value="MDA1386381.1"/>
    <property type="molecule type" value="Genomic_DNA"/>
</dbReference>
<keyword evidence="2" id="KW-0378">Hydrolase</keyword>
<dbReference type="PROSITE" id="PS51462">
    <property type="entry name" value="NUDIX"/>
    <property type="match status" value="1"/>
</dbReference>
<dbReference type="SUPFAM" id="SSF55811">
    <property type="entry name" value="Nudix"/>
    <property type="match status" value="1"/>
</dbReference>
<dbReference type="EMBL" id="JAVDYD010000001">
    <property type="protein sequence ID" value="MDR7338897.1"/>
    <property type="molecule type" value="Genomic_DNA"/>
</dbReference>
<evidence type="ECO:0000313" key="7">
    <source>
        <dbReference type="Proteomes" id="UP001145799"/>
    </source>
</evidence>
<evidence type="ECO:0000256" key="3">
    <source>
        <dbReference type="ARBA" id="ARBA00022842"/>
    </source>
</evidence>
<evidence type="ECO:0000313" key="8">
    <source>
        <dbReference type="Proteomes" id="UP001183604"/>
    </source>
</evidence>
<feature type="domain" description="Nudix hydrolase" evidence="4">
    <location>
        <begin position="8"/>
        <end position="151"/>
    </location>
</feature>
<evidence type="ECO:0000259" key="4">
    <source>
        <dbReference type="PROSITE" id="PS51462"/>
    </source>
</evidence>
<keyword evidence="8" id="KW-1185">Reference proteome</keyword>
<protein>
    <submittedName>
        <fullName evidence="6">8-oxo-dGTP pyrophosphatase MutT (NUDIX family)</fullName>
    </submittedName>
    <submittedName>
        <fullName evidence="5">NUDIX domain-containing protein</fullName>
    </submittedName>
</protein>
<dbReference type="Pfam" id="PF00293">
    <property type="entry name" value="NUDIX"/>
    <property type="match status" value="1"/>
</dbReference>
<keyword evidence="3" id="KW-0460">Magnesium</keyword>
<dbReference type="PANTHER" id="PTHR43046">
    <property type="entry name" value="GDP-MANNOSE MANNOSYL HYDROLASE"/>
    <property type="match status" value="1"/>
</dbReference>
<evidence type="ECO:0000313" key="6">
    <source>
        <dbReference type="EMBL" id="MDR7338897.1"/>
    </source>
</evidence>
<dbReference type="RefSeq" id="WP_270122849.1">
    <property type="nucleotide sequence ID" value="NZ_BAAAOM010000004.1"/>
</dbReference>